<dbReference type="PANTHER" id="PTHR15576">
    <property type="entry name" value="RIBITOL-5-PHOSPHATE XYLOSYLTRANSFERASE 1"/>
    <property type="match status" value="1"/>
</dbReference>
<dbReference type="EMBL" id="PZQS01000009">
    <property type="protein sequence ID" value="PVD24516.1"/>
    <property type="molecule type" value="Genomic_DNA"/>
</dbReference>
<dbReference type="PANTHER" id="PTHR15576:SF1">
    <property type="entry name" value="RIBITOL-5-PHOSPHATE XYLOSYLTRANSFERASE 1"/>
    <property type="match status" value="1"/>
</dbReference>
<comment type="caution">
    <text evidence="3">The sequence shown here is derived from an EMBL/GenBank/DDBJ whole genome shotgun (WGS) entry which is preliminary data.</text>
</comment>
<dbReference type="GO" id="GO:0035269">
    <property type="term" value="P:protein O-linked glycosylation via mannose"/>
    <property type="evidence" value="ECO:0007669"/>
    <property type="project" value="InterPro"/>
</dbReference>
<dbReference type="Pfam" id="PF24786">
    <property type="entry name" value="RXYLT1_N"/>
    <property type="match status" value="1"/>
</dbReference>
<dbReference type="GO" id="GO:0005794">
    <property type="term" value="C:Golgi apparatus"/>
    <property type="evidence" value="ECO:0007669"/>
    <property type="project" value="TreeGrafter"/>
</dbReference>
<accession>A0A2T7NTP5</accession>
<evidence type="ECO:0000313" key="3">
    <source>
        <dbReference type="EMBL" id="PVD24516.1"/>
    </source>
</evidence>
<protein>
    <recommendedName>
        <fullName evidence="5">Exostosin GT47 domain-containing protein</fullName>
    </recommendedName>
</protein>
<gene>
    <name evidence="3" type="ORF">C0Q70_14999</name>
</gene>
<proteinExistence type="predicted"/>
<reference evidence="3 4" key="1">
    <citation type="submission" date="2018-04" db="EMBL/GenBank/DDBJ databases">
        <title>The genome of golden apple snail Pomacea canaliculata provides insight into stress tolerance and invasive adaptation.</title>
        <authorList>
            <person name="Liu C."/>
            <person name="Liu B."/>
            <person name="Ren Y."/>
            <person name="Zhang Y."/>
            <person name="Wang H."/>
            <person name="Li S."/>
            <person name="Jiang F."/>
            <person name="Yin L."/>
            <person name="Zhang G."/>
            <person name="Qian W."/>
            <person name="Fan W."/>
        </authorList>
    </citation>
    <scope>NUCLEOTIDE SEQUENCE [LARGE SCALE GENOMIC DNA]</scope>
    <source>
        <strain evidence="3">SZHN2017</strain>
        <tissue evidence="3">Muscle</tissue>
    </source>
</reference>
<dbReference type="OrthoDB" id="8560686at2759"/>
<evidence type="ECO:0000259" key="1">
    <source>
        <dbReference type="Pfam" id="PF24785"/>
    </source>
</evidence>
<name>A0A2T7NTP5_POMCA</name>
<keyword evidence="4" id="KW-1185">Reference proteome</keyword>
<dbReference type="InterPro" id="IPR055286">
    <property type="entry name" value="RXYLT1-like"/>
</dbReference>
<organism evidence="3 4">
    <name type="scientific">Pomacea canaliculata</name>
    <name type="common">Golden apple snail</name>
    <dbReference type="NCBI Taxonomy" id="400727"/>
    <lineage>
        <taxon>Eukaryota</taxon>
        <taxon>Metazoa</taxon>
        <taxon>Spiralia</taxon>
        <taxon>Lophotrochozoa</taxon>
        <taxon>Mollusca</taxon>
        <taxon>Gastropoda</taxon>
        <taxon>Caenogastropoda</taxon>
        <taxon>Architaenioglossa</taxon>
        <taxon>Ampullarioidea</taxon>
        <taxon>Ampullariidae</taxon>
        <taxon>Pomacea</taxon>
    </lineage>
</organism>
<evidence type="ECO:0000259" key="2">
    <source>
        <dbReference type="Pfam" id="PF24786"/>
    </source>
</evidence>
<feature type="domain" description="RXYLT1 C-terminal" evidence="1">
    <location>
        <begin position="187"/>
        <end position="376"/>
    </location>
</feature>
<evidence type="ECO:0000313" key="4">
    <source>
        <dbReference type="Proteomes" id="UP000245119"/>
    </source>
</evidence>
<dbReference type="GO" id="GO:0120053">
    <property type="term" value="F:ribitol beta-1,4-xylosyltransferase activity"/>
    <property type="evidence" value="ECO:0007669"/>
    <property type="project" value="InterPro"/>
</dbReference>
<feature type="domain" description="RXYLT1 N-terminal" evidence="2">
    <location>
        <begin position="51"/>
        <end position="181"/>
    </location>
</feature>
<dbReference type="STRING" id="400727.A0A2T7NTP5"/>
<sequence>MFVVDSSDDLIIESMNTSAITAKQSRHVPRAPGVAMLITSAPPAPPVALGGLYLWEHIFNAELDHRMGGVWSYGTKKIGSITFRFRTGPGVVPRKVPRESENVLLVLNGREASKVEFARTWLDFLPALPRLRSAAVLLLGNEQCRNDWIKPYLTSRGGPLSHVFLVYDSADIDNANFYQWPLGVATYRNFPKVASAGVPVSTRRKYMCSFLGTLYHNSSRQLLLDVLERSPFKRSCYIKPRQEWQPQETAETRDDYLQALAQSDLTLNPVGQNTECYRIYEAMAYGSVPVVEDVMTPGDCGSSPASNVYPLRILKEHNAPVIYIKDWQTLPELLKQESRLSDHDKAKRREDLLLWYENFKVSMREKMVRILEEKFFNIRLKPLER</sequence>
<evidence type="ECO:0008006" key="5">
    <source>
        <dbReference type="Google" id="ProtNLM"/>
    </source>
</evidence>
<dbReference type="AlphaFoldDB" id="A0A2T7NTP5"/>
<dbReference type="CDD" id="cd21099">
    <property type="entry name" value="RXYLT1-like"/>
    <property type="match status" value="1"/>
</dbReference>
<dbReference type="InterPro" id="IPR057538">
    <property type="entry name" value="RXYLT1_C"/>
</dbReference>
<dbReference type="Proteomes" id="UP000245119">
    <property type="component" value="Linkage Group LG9"/>
</dbReference>
<dbReference type="InterPro" id="IPR057539">
    <property type="entry name" value="RXYLT1_N"/>
</dbReference>
<dbReference type="Pfam" id="PF24785">
    <property type="entry name" value="RXYLT1_C"/>
    <property type="match status" value="1"/>
</dbReference>